<evidence type="ECO:0000313" key="11">
    <source>
        <dbReference type="Proteomes" id="UP000001819"/>
    </source>
</evidence>
<feature type="coiled-coil region" evidence="8">
    <location>
        <begin position="953"/>
        <end position="1011"/>
    </location>
</feature>
<dbReference type="InterPro" id="IPR027640">
    <property type="entry name" value="Kinesin-like_fam"/>
</dbReference>
<feature type="coiled-coil region" evidence="8">
    <location>
        <begin position="2397"/>
        <end position="2435"/>
    </location>
</feature>
<feature type="coiled-coil region" evidence="8">
    <location>
        <begin position="1563"/>
        <end position="2187"/>
    </location>
</feature>
<evidence type="ECO:0000256" key="4">
    <source>
        <dbReference type="ARBA" id="ARBA00023054"/>
    </source>
</evidence>
<name>A0A6I8V8T2_DROPS</name>
<evidence type="ECO:0000256" key="1">
    <source>
        <dbReference type="ARBA" id="ARBA00004245"/>
    </source>
</evidence>
<dbReference type="InterPro" id="IPR027417">
    <property type="entry name" value="P-loop_NTPase"/>
</dbReference>
<feature type="coiled-coil region" evidence="8">
    <location>
        <begin position="655"/>
        <end position="811"/>
    </location>
</feature>
<feature type="coiled-coil region" evidence="8">
    <location>
        <begin position="328"/>
        <end position="375"/>
    </location>
</feature>
<keyword evidence="6" id="KW-0963">Cytoplasm</keyword>
<keyword evidence="2 7" id="KW-0547">Nucleotide-binding</keyword>
<dbReference type="PROSITE" id="PS00411">
    <property type="entry name" value="KINESIN_MOTOR_1"/>
    <property type="match status" value="1"/>
</dbReference>
<dbReference type="GO" id="GO:0003777">
    <property type="term" value="F:microtubule motor activity"/>
    <property type="evidence" value="ECO:0007669"/>
    <property type="project" value="InterPro"/>
</dbReference>
<gene>
    <name evidence="12" type="primary">cmet</name>
</gene>
<sequence length="2565" mass="291755">MSAKSSIQVCIKVRPCEAGNASVWEVKESRSIRLIDNQADPCVFDYVFDQNGNNQEVFDRMAKHIVHACMQGFNGTIFAYGQTSSGKTYTMMGDRENPGVMVLAAKEIFKQIANDNDREYLLRVGYIEIYNEKVYDLLNKKNQDLKIHEAGNGIVNVNCEECIITSESDLLRFLSMGNKERTVGETNMNERSSRSHAIFRIIIESRKSDRTVDDAVIQSVLNLVDLAGSERAGQTGASGTRLKEGSHINKSLLFLSNVIMNLSENLDNKFISFRDSKLTRILQASLGGNAFTSIICTIKPSIVEESLSTINFAMRAKKIRIKPEVNEMVSDATMMKRLEREIKELKDRLAEEQRKNESQLKVKQLENRIQNDMLKIITSNSLNDKRFKNRRRTWCPATSIPESAIPTPLHCGPPEPKQDHRQSKLSHLPKPVFFPNSHISHRADNGPKTINIMKSLDIGTSEEEFSPAELIDFGLRPSDVLRTKELSRAELSLTPNVGVSSCEALQAEVEAVNAKNTEYEEQLKALKETIQKLEVENREAVSLEFEYQSHKTKSKLRETDLLSALSEKDLAIENLQKTLDEISRDVLRNSKEELMRSICPELESSPERICTKCLEFESLLADADTKLKNVQVAFTQKTEDCERLNTQISTAHGDMAILQGKNDSLEQNLQSQQQAIEAMEADYNLLQQKYQQLQQEYEDLRRTSSASEEQVLLLESDNTRLQAEIVTLRERVEEAQRLLLEAPSPETLAEQFKAQSDQLKAELANVQTSLAEMQEEYNCMSNQLMDSVEECDVLQNEVSALREELKLQKSMPSCDIESMKSSGVGTECSDLDSDADSGFLEKFARLSDSLHEIELQHRSGSSRLFRATKIHEQNVPGLKLCLESATDIHTVSHPLDDNTADEVCLKGVLRQHRFQIIRLTQESAPGEEEVEKRRLLDHIARLEMEIAEKNMLIDVTEGTINEMREQMTDLESALLEKSVIVNKVESYQRQIESLEKQNAEITIVCEELQEKVKENTLSESLMLSHGDDTLPGSTSPLLLPDQEASEIAALKTSLSELKDKVAELQGRVEIQLLQLQQKDNHIDQLRTEIDELNERCMSMEVKQVELQSNASQKQQLLERQAEKLADDVQRIDQLQETNAKLVERSTKAEESLSEMQERLLQNNGDIQTVEEDLKSARDRIETLQEDLKSARDRIETLQEDLKSAGDHTKTVEEDLKSAGDRIETLEEDLKTARDSIEAIEQTKIDELNALKLEYLDKIEQSENEYRANFRKYNAEWEEGKERYEQNVASLVADQAKAAAQHQAELEDIRIEHNLVLDQLRQEKLELESLCAKSQELVEELQSQMNAHDRSSSVQLDELIAVEKQRNQELKDRCEEHILDYEQQISKIQADLDKLKEEKMALHSEIKEAESQHASTLEKIQLMERELETLSKQTAFEKAELLDKLETFSSKNSDLNEELQRAQKKALSFEDLLSQHQRLQECLSEATGVNITLREQVENLQCEINSSQKEQSDRTVEIETLRSELISAFEVMDSATAQESLLKLQMQLMETKISSQAAYFQQEVAVLKSSKNELQLKLESLQESKTKLESCSQDLEVAMKNARNLQSMLEEEQQMCCSLRDAYSKLEESNDQLVGQLKEKDAACEAFQDSLSRQNMALEEANVKCLEMRQEVKEARMSVEELKNECETLRSSLNAALAQQEQVLAESDKQCLELRQKSRQLVAQLQEKEAVCETLQDSLSQQTQALEEANKKCVEMRQEAEEARQSVAELTKECESLQTALKTTETERDSLRNSAAQQEQILAETDKKCLELQQEIKESLQLVAQLKEKDALSQTFQGSLSQQTQALQEANGKCLEMRQELEEARQSVAALTKECQKLQTAMDTIEAERDSLRISAAQQEQTLAETNKKCLEMRQELEEARQSVAALTKECESLQTALKTIEAERDSLRNAAAQQEQIIAETDKKCLELQQEIKESLQLVAQLKEKDALCQTFQGSLSQQTQALEEANGKCLEMRQELEEARQSVAALTKECESLQTALKTTETERDSLRNSAAQQEQILAETDKKCLELQQEIKESLQLVAQLKEKDALCQTFQGSLSQQTQALQEANGKCLEMRQELEEARQSVAALTKECQKLQTAMDTIEAERDSLRISAAQQEQTLAETNKKCLEMRQEVEEARQSVAQVKEKDAAWDALQNSLSQQKLALEVAKQKCLEMHQKDEQSRKSVATLTKECETLRTTMKTNETDYRTEMERVQATASSLLEDKRNLEEKVCTLNDIVEKLQGDLTTLQGLKANASNVSFESNASSTSPSAPRKSISFESDWRKNRRLSVHDERRRQSYWNNVRDWGTMTDPVDNNCNCVELNQKLQDCQRDLFIRESQVTALNIELKNHPLKDENAQLQKRLLEEQEKARAELRRLKLKNQDLTIKVNDMTAAASASVQGQACRITPAMISVDTQTESDLEKVLEKTNLKYQDALKLCRFRYSTIQDLEQRLKQNENCDTSNLTSLTAGQINALKTQCEAHKKEISAMNEKYEYAKRVLKMRKDEVVELRAKIADYEAASTAK</sequence>
<keyword evidence="3 7" id="KW-0067">ATP-binding</keyword>
<evidence type="ECO:0000256" key="2">
    <source>
        <dbReference type="ARBA" id="ARBA00022741"/>
    </source>
</evidence>
<comment type="similarity">
    <text evidence="7">Belongs to the TRAFAC class myosin-kinesin ATPase superfamily. Kinesin family.</text>
</comment>
<feature type="coiled-coil region" evidence="8">
    <location>
        <begin position="2513"/>
        <end position="2561"/>
    </location>
</feature>
<dbReference type="Proteomes" id="UP000001819">
    <property type="component" value="Chromosome 4"/>
</dbReference>
<protein>
    <submittedName>
        <fullName evidence="12">Centromere-associated protein E isoform X2</fullName>
    </submittedName>
</protein>
<dbReference type="SUPFAM" id="SSF57997">
    <property type="entry name" value="Tropomyosin"/>
    <property type="match status" value="3"/>
</dbReference>
<evidence type="ECO:0000313" key="12">
    <source>
        <dbReference type="RefSeq" id="XP_015036212.2"/>
    </source>
</evidence>
<dbReference type="RefSeq" id="XP_015036212.2">
    <property type="nucleotide sequence ID" value="XM_015180726.2"/>
</dbReference>
<evidence type="ECO:0000256" key="7">
    <source>
        <dbReference type="PROSITE-ProRule" id="PRU00283"/>
    </source>
</evidence>
<feature type="coiled-coil region" evidence="8">
    <location>
        <begin position="502"/>
        <end position="592"/>
    </location>
</feature>
<evidence type="ECO:0000256" key="3">
    <source>
        <dbReference type="ARBA" id="ARBA00022840"/>
    </source>
</evidence>
<dbReference type="Gene3D" id="1.20.5.340">
    <property type="match status" value="1"/>
</dbReference>
<dbReference type="PROSITE" id="PS50067">
    <property type="entry name" value="KINESIN_MOTOR_2"/>
    <property type="match status" value="1"/>
</dbReference>
<dbReference type="GO" id="GO:0007018">
    <property type="term" value="P:microtubule-based movement"/>
    <property type="evidence" value="ECO:0007669"/>
    <property type="project" value="InterPro"/>
</dbReference>
<dbReference type="GO" id="GO:0000278">
    <property type="term" value="P:mitotic cell cycle"/>
    <property type="evidence" value="ECO:0007669"/>
    <property type="project" value="TreeGrafter"/>
</dbReference>
<dbReference type="FunFam" id="3.40.850.10:FF:000093">
    <property type="entry name" value="CENP-meta, isoform C"/>
    <property type="match status" value="1"/>
</dbReference>
<keyword evidence="4 8" id="KW-0175">Coiled coil</keyword>
<dbReference type="PANTHER" id="PTHR47968">
    <property type="entry name" value="CENTROMERE PROTEIN E"/>
    <property type="match status" value="1"/>
</dbReference>
<accession>A0A6I8V8T2</accession>
<dbReference type="GO" id="GO:0008017">
    <property type="term" value="F:microtubule binding"/>
    <property type="evidence" value="ECO:0007669"/>
    <property type="project" value="InterPro"/>
</dbReference>
<keyword evidence="5 7" id="KW-0505">Motor protein</keyword>
<dbReference type="InterPro" id="IPR001752">
    <property type="entry name" value="Kinesin_motor_dom"/>
</dbReference>
<dbReference type="PANTHER" id="PTHR47968:SF75">
    <property type="entry name" value="CENTROMERE-ASSOCIATED PROTEIN E"/>
    <property type="match status" value="1"/>
</dbReference>
<feature type="domain" description="Kinesin motor" evidence="10">
    <location>
        <begin position="6"/>
        <end position="319"/>
    </location>
</feature>
<organism evidence="11 12">
    <name type="scientific">Drosophila pseudoobscura pseudoobscura</name>
    <name type="common">Fruit fly</name>
    <dbReference type="NCBI Taxonomy" id="46245"/>
    <lineage>
        <taxon>Eukaryota</taxon>
        <taxon>Metazoa</taxon>
        <taxon>Ecdysozoa</taxon>
        <taxon>Arthropoda</taxon>
        <taxon>Hexapoda</taxon>
        <taxon>Insecta</taxon>
        <taxon>Pterygota</taxon>
        <taxon>Neoptera</taxon>
        <taxon>Endopterygota</taxon>
        <taxon>Diptera</taxon>
        <taxon>Brachycera</taxon>
        <taxon>Muscomorpha</taxon>
        <taxon>Ephydroidea</taxon>
        <taxon>Drosophilidae</taxon>
        <taxon>Drosophila</taxon>
        <taxon>Sophophora</taxon>
    </lineage>
</organism>
<evidence type="ECO:0000256" key="6">
    <source>
        <dbReference type="ARBA" id="ARBA00023212"/>
    </source>
</evidence>
<feature type="coiled-coil region" evidence="8">
    <location>
        <begin position="1047"/>
        <end position="1509"/>
    </location>
</feature>
<feature type="binding site" evidence="7">
    <location>
        <begin position="81"/>
        <end position="88"/>
    </location>
    <ligand>
        <name>ATP</name>
        <dbReference type="ChEBI" id="CHEBI:30616"/>
    </ligand>
</feature>
<keyword evidence="11" id="KW-1185">Reference proteome</keyword>
<dbReference type="GO" id="GO:0005874">
    <property type="term" value="C:microtubule"/>
    <property type="evidence" value="ECO:0007669"/>
    <property type="project" value="TreeGrafter"/>
</dbReference>
<evidence type="ECO:0000256" key="5">
    <source>
        <dbReference type="ARBA" id="ARBA00023175"/>
    </source>
</evidence>
<evidence type="ECO:0000259" key="10">
    <source>
        <dbReference type="PROSITE" id="PS50067"/>
    </source>
</evidence>
<comment type="subcellular location">
    <subcellularLocation>
        <location evidence="1">Cytoplasm</location>
        <location evidence="1">Cytoskeleton</location>
    </subcellularLocation>
</comment>
<dbReference type="InterPro" id="IPR036961">
    <property type="entry name" value="Kinesin_motor_dom_sf"/>
</dbReference>
<evidence type="ECO:0000256" key="9">
    <source>
        <dbReference type="SAM" id="MobiDB-lite"/>
    </source>
</evidence>
<dbReference type="Gene3D" id="3.40.850.10">
    <property type="entry name" value="Kinesin motor domain"/>
    <property type="match status" value="1"/>
</dbReference>
<feature type="region of interest" description="Disordered" evidence="9">
    <location>
        <begin position="405"/>
        <end position="424"/>
    </location>
</feature>
<keyword evidence="6" id="KW-0206">Cytoskeleton</keyword>
<dbReference type="PRINTS" id="PR00380">
    <property type="entry name" value="KINESINHEAVY"/>
</dbReference>
<dbReference type="SUPFAM" id="SSF52540">
    <property type="entry name" value="P-loop containing nucleoside triphosphate hydrolases"/>
    <property type="match status" value="1"/>
</dbReference>
<proteinExistence type="inferred from homology"/>
<dbReference type="SMART" id="SM00129">
    <property type="entry name" value="KISc"/>
    <property type="match status" value="1"/>
</dbReference>
<reference evidence="12" key="1">
    <citation type="submission" date="2025-08" db="UniProtKB">
        <authorList>
            <consortium name="RefSeq"/>
        </authorList>
    </citation>
    <scope>IDENTIFICATION</scope>
    <source>
        <strain evidence="12">MV-25-SWS-2005</strain>
        <tissue evidence="12">Whole body</tissue>
    </source>
</reference>
<evidence type="ECO:0000256" key="8">
    <source>
        <dbReference type="SAM" id="Coils"/>
    </source>
</evidence>
<dbReference type="GO" id="GO:0005524">
    <property type="term" value="F:ATP binding"/>
    <property type="evidence" value="ECO:0007669"/>
    <property type="project" value="UniProtKB-UniRule"/>
</dbReference>
<dbReference type="Gene3D" id="1.10.287.1490">
    <property type="match status" value="3"/>
</dbReference>
<dbReference type="InterPro" id="IPR019821">
    <property type="entry name" value="Kinesin_motor_CS"/>
</dbReference>
<dbReference type="Pfam" id="PF00225">
    <property type="entry name" value="Kinesin"/>
    <property type="match status" value="1"/>
</dbReference>